<protein>
    <recommendedName>
        <fullName evidence="4">Proteasome subunit beta</fullName>
    </recommendedName>
</protein>
<dbReference type="PhylomeDB" id="A0A0G4H5M7"/>
<dbReference type="GO" id="GO:0005634">
    <property type="term" value="C:nucleus"/>
    <property type="evidence" value="ECO:0007669"/>
    <property type="project" value="UniProtKB-SubCell"/>
</dbReference>
<dbReference type="Pfam" id="PF00227">
    <property type="entry name" value="Proteasome"/>
    <property type="match status" value="1"/>
</dbReference>
<evidence type="ECO:0000256" key="1">
    <source>
        <dbReference type="ARBA" id="ARBA00022490"/>
    </source>
</evidence>
<dbReference type="GO" id="GO:0051603">
    <property type="term" value="P:proteolysis involved in protein catabolic process"/>
    <property type="evidence" value="ECO:0007669"/>
    <property type="project" value="InterPro"/>
</dbReference>
<dbReference type="PANTHER" id="PTHR32194">
    <property type="entry name" value="METALLOPROTEASE TLDD"/>
    <property type="match status" value="1"/>
</dbReference>
<comment type="function">
    <text evidence="4">Non-catalytic component of the proteasome.</text>
</comment>
<dbReference type="InterPro" id="IPR001353">
    <property type="entry name" value="Proteasome_sua/b"/>
</dbReference>
<dbReference type="PROSITE" id="PS51476">
    <property type="entry name" value="PROTEASOME_BETA_2"/>
    <property type="match status" value="1"/>
</dbReference>
<keyword evidence="3 4" id="KW-0539">Nucleus</keyword>
<reference evidence="5" key="1">
    <citation type="submission" date="2014-11" db="EMBL/GenBank/DDBJ databases">
        <authorList>
            <person name="Otto D Thomas"/>
            <person name="Naeem Raeece"/>
        </authorList>
    </citation>
    <scope>NUCLEOTIDE SEQUENCE</scope>
</reference>
<dbReference type="AlphaFoldDB" id="A0A0G4H5M7"/>
<dbReference type="InterPro" id="IPR016295">
    <property type="entry name" value="Proteasome_beta4"/>
</dbReference>
<dbReference type="GO" id="GO:0019774">
    <property type="term" value="C:proteasome core complex, beta-subunit complex"/>
    <property type="evidence" value="ECO:0007669"/>
    <property type="project" value="UniProtKB-UniRule"/>
</dbReference>
<dbReference type="Gene3D" id="3.60.20.10">
    <property type="entry name" value="Glutamine Phosphoribosylpyrophosphate, subunit 1, domain 1"/>
    <property type="match status" value="1"/>
</dbReference>
<dbReference type="EMBL" id="CDMZ01001908">
    <property type="protein sequence ID" value="CEM39121.1"/>
    <property type="molecule type" value="Genomic_DNA"/>
</dbReference>
<dbReference type="InterPro" id="IPR029055">
    <property type="entry name" value="Ntn_hydrolases_N"/>
</dbReference>
<dbReference type="PIRSF" id="PIRSF001213">
    <property type="entry name" value="Psome_endopept_beta"/>
    <property type="match status" value="1"/>
</dbReference>
<sequence length="234" mass="26395">MEYGPKKHTLAPYVTGASVLGVVYKDGVMMAADARVSYGRMELAKTVPRFIKVNETTAVGMSGEYSDFQYIKQLLGEVETEDWVNQDGDSMDAKQYASYLGRVMYNRRTKFDPLYNQVGVAGYKEGKPFLAYIDLNGTAYEETTIASGMGQYFARPLLRQHHKVDMTEAQAKELLEMCMRVLFYRDCSASHRLQICKATAAGIEIGEPYALSHNWSFNAWTRPSTDFGLYGTSW</sequence>
<dbReference type="VEuPathDB" id="CryptoDB:Cvel_24791"/>
<dbReference type="CDD" id="cd03760">
    <property type="entry name" value="proteasome_beta_type_4"/>
    <property type="match status" value="1"/>
</dbReference>
<evidence type="ECO:0000256" key="2">
    <source>
        <dbReference type="ARBA" id="ARBA00022942"/>
    </source>
</evidence>
<evidence type="ECO:0000256" key="3">
    <source>
        <dbReference type="ARBA" id="ARBA00023242"/>
    </source>
</evidence>
<dbReference type="PROSITE" id="PS00854">
    <property type="entry name" value="PROTEASOME_BETA_1"/>
    <property type="match status" value="1"/>
</dbReference>
<proteinExistence type="inferred from homology"/>
<dbReference type="PANTHER" id="PTHR32194:SF6">
    <property type="entry name" value="PROTEASOME SUBUNIT BETA"/>
    <property type="match status" value="1"/>
</dbReference>
<comment type="similarity">
    <text evidence="4">Belongs to the peptidase T1B family.</text>
</comment>
<dbReference type="SUPFAM" id="SSF56235">
    <property type="entry name" value="N-terminal nucleophile aminohydrolases (Ntn hydrolases)"/>
    <property type="match status" value="1"/>
</dbReference>
<evidence type="ECO:0000256" key="4">
    <source>
        <dbReference type="PIRNR" id="PIRNR001213"/>
    </source>
</evidence>
<evidence type="ECO:0000313" key="5">
    <source>
        <dbReference type="EMBL" id="CEM39121.1"/>
    </source>
</evidence>
<accession>A0A0G4H5M7</accession>
<keyword evidence="2 4" id="KW-0647">Proteasome</keyword>
<comment type="subcellular location">
    <subcellularLocation>
        <location evidence="4">Cytoplasm</location>
    </subcellularLocation>
    <subcellularLocation>
        <location evidence="4">Nucleus</location>
    </subcellularLocation>
</comment>
<gene>
    <name evidence="5" type="ORF">Cvel_24791</name>
</gene>
<dbReference type="GO" id="GO:0005737">
    <property type="term" value="C:cytoplasm"/>
    <property type="evidence" value="ECO:0007669"/>
    <property type="project" value="UniProtKB-SubCell"/>
</dbReference>
<name>A0A0G4H5M7_9ALVE</name>
<dbReference type="InterPro" id="IPR016050">
    <property type="entry name" value="Proteasome_bsu_CS"/>
</dbReference>
<organism evidence="5">
    <name type="scientific">Chromera velia CCMP2878</name>
    <dbReference type="NCBI Taxonomy" id="1169474"/>
    <lineage>
        <taxon>Eukaryota</taxon>
        <taxon>Sar</taxon>
        <taxon>Alveolata</taxon>
        <taxon>Colpodellida</taxon>
        <taxon>Chromeraceae</taxon>
        <taxon>Chromera</taxon>
    </lineage>
</organism>
<dbReference type="InterPro" id="IPR023333">
    <property type="entry name" value="Proteasome_suB-type"/>
</dbReference>
<keyword evidence="1 4" id="KW-0963">Cytoplasm</keyword>